<evidence type="ECO:0000256" key="1">
    <source>
        <dbReference type="ARBA" id="ARBA00022553"/>
    </source>
</evidence>
<sequence length="685" mass="76617">MEWRGFGESATSISVLPLSSSGRLFGFLIIAMNPRRPLNDKYERFLRDLSRHLSTITSAIVNAEETRKQAERLERELADSETKIRYMAQHASVGMQHLAIDGTTLWANEQFYKLTGHPLPDHRKYKLSFLDVYLEADRPRAIDAWTRLLQGETDVSVELRLKRMFTPPNGEPEHACILALSFPYIESGKVKSIMTCTTDISQLKWAESSEARNARDALAAKHQQEEFIDVVSHEMRNPLSAIFQCADIIASCLADQRLSKVPRETLAEIVASNIDAAKTILMCASHQKRIVDDVLMLSKLEYMLLTISPSPVQPSQLVESVMRMFESDLLAHDITFRTTIGTSSNLENVDWILCDPSRVTQILINLLTNAIKFTKTEKKREITIRFGANSANPKNNSSKAIHWCPRQNTEADKFLDTPEWGNGEALYFSCAISDTGVGMTDDEITRVFSRFEQASSRTSIKYGGSGLGLFISQKLAEKHGGDIGVSSNPGKGSTFVFHVMGRRAEIEPLKPSTRPVVLRTRSSYEIYDKKPQSNNIHVLIVEDNLVNQQLLRKQLEKAKCVVYVANHGAEALDVLETTTSWHEKGPYSKHLDIILMDWEMPIMDGLTCSRQIRNLQRSGEFTKHIPIIAITANAREEQIEAALGAGIDSVLSKPFLVADLLLRMKGILGAAAEKAPTVVESPSLC</sequence>
<dbReference type="SUPFAM" id="SSF55874">
    <property type="entry name" value="ATPase domain of HSP90 chaperone/DNA topoisomerase II/histidine kinase"/>
    <property type="match status" value="1"/>
</dbReference>
<dbReference type="InterPro" id="IPR050956">
    <property type="entry name" value="2C_system_His_kinase"/>
</dbReference>
<dbReference type="Gene3D" id="3.30.450.20">
    <property type="entry name" value="PAS domain"/>
    <property type="match status" value="1"/>
</dbReference>
<keyword evidence="7" id="KW-1185">Reference proteome</keyword>
<dbReference type="PROSITE" id="PS50110">
    <property type="entry name" value="RESPONSE_REGULATORY"/>
    <property type="match status" value="1"/>
</dbReference>
<dbReference type="Gene3D" id="1.10.287.130">
    <property type="match status" value="1"/>
</dbReference>
<dbReference type="Gene3D" id="3.40.50.2300">
    <property type="match status" value="1"/>
</dbReference>
<dbReference type="Pfam" id="PF00072">
    <property type="entry name" value="Response_reg"/>
    <property type="match status" value="1"/>
</dbReference>
<gene>
    <name evidence="6" type="ORF">PVAG01_03278</name>
</gene>
<evidence type="ECO:0000256" key="2">
    <source>
        <dbReference type="PROSITE-ProRule" id="PRU00169"/>
    </source>
</evidence>
<dbReference type="InterPro" id="IPR003661">
    <property type="entry name" value="HisK_dim/P_dom"/>
</dbReference>
<dbReference type="InterPro" id="IPR013656">
    <property type="entry name" value="PAS_4"/>
</dbReference>
<dbReference type="InterPro" id="IPR011006">
    <property type="entry name" value="CheY-like_superfamily"/>
</dbReference>
<organism evidence="6 7">
    <name type="scientific">Phlyctema vagabunda</name>
    <dbReference type="NCBI Taxonomy" id="108571"/>
    <lineage>
        <taxon>Eukaryota</taxon>
        <taxon>Fungi</taxon>
        <taxon>Dikarya</taxon>
        <taxon>Ascomycota</taxon>
        <taxon>Pezizomycotina</taxon>
        <taxon>Leotiomycetes</taxon>
        <taxon>Helotiales</taxon>
        <taxon>Dermateaceae</taxon>
        <taxon>Phlyctema</taxon>
    </lineage>
</organism>
<dbReference type="SMART" id="SM00448">
    <property type="entry name" value="REC"/>
    <property type="match status" value="1"/>
</dbReference>
<proteinExistence type="predicted"/>
<reference evidence="6 7" key="1">
    <citation type="submission" date="2024-06" db="EMBL/GenBank/DDBJ databases">
        <title>Complete genome of Phlyctema vagabunda strain 19-DSS-EL-015.</title>
        <authorList>
            <person name="Fiorenzani C."/>
        </authorList>
    </citation>
    <scope>NUCLEOTIDE SEQUENCE [LARGE SCALE GENOMIC DNA]</scope>
    <source>
        <strain evidence="6 7">19-DSS-EL-015</strain>
    </source>
</reference>
<dbReference type="InterPro" id="IPR004358">
    <property type="entry name" value="Sig_transdc_His_kin-like_C"/>
</dbReference>
<dbReference type="PANTHER" id="PTHR43719:SF31">
    <property type="entry name" value="HISTIDINE KINASE"/>
    <property type="match status" value="1"/>
</dbReference>
<dbReference type="InterPro" id="IPR035965">
    <property type="entry name" value="PAS-like_dom_sf"/>
</dbReference>
<dbReference type="Pfam" id="PF00512">
    <property type="entry name" value="HisKA"/>
    <property type="match status" value="1"/>
</dbReference>
<dbReference type="InterPro" id="IPR036890">
    <property type="entry name" value="HATPase_C_sf"/>
</dbReference>
<dbReference type="Gene3D" id="3.30.565.10">
    <property type="entry name" value="Histidine kinase-like ATPase, C-terminal domain"/>
    <property type="match status" value="1"/>
</dbReference>
<feature type="domain" description="Histidine kinase" evidence="4">
    <location>
        <begin position="230"/>
        <end position="503"/>
    </location>
</feature>
<accession>A0ABR4PTK9</accession>
<dbReference type="SUPFAM" id="SSF47384">
    <property type="entry name" value="Homodimeric domain of signal transducing histidine kinase"/>
    <property type="match status" value="1"/>
</dbReference>
<dbReference type="Pfam" id="PF02518">
    <property type="entry name" value="HATPase_c"/>
    <property type="match status" value="1"/>
</dbReference>
<dbReference type="InterPro" id="IPR005467">
    <property type="entry name" value="His_kinase_dom"/>
</dbReference>
<dbReference type="InterPro" id="IPR036097">
    <property type="entry name" value="HisK_dim/P_sf"/>
</dbReference>
<dbReference type="SUPFAM" id="SSF52172">
    <property type="entry name" value="CheY-like"/>
    <property type="match status" value="1"/>
</dbReference>
<dbReference type="Proteomes" id="UP001629113">
    <property type="component" value="Unassembled WGS sequence"/>
</dbReference>
<dbReference type="SMART" id="SM00388">
    <property type="entry name" value="HisKA"/>
    <property type="match status" value="1"/>
</dbReference>
<dbReference type="Pfam" id="PF08448">
    <property type="entry name" value="PAS_4"/>
    <property type="match status" value="1"/>
</dbReference>
<dbReference type="InterPro" id="IPR000014">
    <property type="entry name" value="PAS"/>
</dbReference>
<keyword evidence="1 2" id="KW-0597">Phosphoprotein</keyword>
<dbReference type="SUPFAM" id="SSF55785">
    <property type="entry name" value="PYP-like sensor domain (PAS domain)"/>
    <property type="match status" value="1"/>
</dbReference>
<dbReference type="InterPro" id="IPR001789">
    <property type="entry name" value="Sig_transdc_resp-reg_receiver"/>
</dbReference>
<dbReference type="CDD" id="cd17546">
    <property type="entry name" value="REC_hyHK_CKI1_RcsC-like"/>
    <property type="match status" value="1"/>
</dbReference>
<protein>
    <submittedName>
        <fullName evidence="6">Hsp90-like protein</fullName>
    </submittedName>
</protein>
<evidence type="ECO:0000259" key="4">
    <source>
        <dbReference type="PROSITE" id="PS50109"/>
    </source>
</evidence>
<dbReference type="SMART" id="SM00387">
    <property type="entry name" value="HATPase_c"/>
    <property type="match status" value="1"/>
</dbReference>
<dbReference type="InterPro" id="IPR003594">
    <property type="entry name" value="HATPase_dom"/>
</dbReference>
<dbReference type="CDD" id="cd00082">
    <property type="entry name" value="HisKA"/>
    <property type="match status" value="1"/>
</dbReference>
<evidence type="ECO:0000313" key="6">
    <source>
        <dbReference type="EMBL" id="KAL3426487.1"/>
    </source>
</evidence>
<feature type="coiled-coil region" evidence="3">
    <location>
        <begin position="53"/>
        <end position="90"/>
    </location>
</feature>
<dbReference type="PANTHER" id="PTHR43719">
    <property type="entry name" value="TWO-COMPONENT HISTIDINE KINASE"/>
    <property type="match status" value="1"/>
</dbReference>
<feature type="modified residue" description="4-aspartylphosphate" evidence="2">
    <location>
        <position position="597"/>
    </location>
</feature>
<evidence type="ECO:0000313" key="7">
    <source>
        <dbReference type="Proteomes" id="UP001629113"/>
    </source>
</evidence>
<name>A0ABR4PTK9_9HELO</name>
<dbReference type="PROSITE" id="PS50109">
    <property type="entry name" value="HIS_KIN"/>
    <property type="match status" value="1"/>
</dbReference>
<comment type="caution">
    <text evidence="6">The sequence shown here is derived from an EMBL/GenBank/DDBJ whole genome shotgun (WGS) entry which is preliminary data.</text>
</comment>
<keyword evidence="3" id="KW-0175">Coiled coil</keyword>
<evidence type="ECO:0000259" key="5">
    <source>
        <dbReference type="PROSITE" id="PS50110"/>
    </source>
</evidence>
<dbReference type="CDD" id="cd00130">
    <property type="entry name" value="PAS"/>
    <property type="match status" value="1"/>
</dbReference>
<evidence type="ECO:0000256" key="3">
    <source>
        <dbReference type="SAM" id="Coils"/>
    </source>
</evidence>
<dbReference type="EMBL" id="JBFCZG010000002">
    <property type="protein sequence ID" value="KAL3426487.1"/>
    <property type="molecule type" value="Genomic_DNA"/>
</dbReference>
<dbReference type="PRINTS" id="PR00344">
    <property type="entry name" value="BCTRLSENSOR"/>
</dbReference>
<feature type="domain" description="Response regulatory" evidence="5">
    <location>
        <begin position="537"/>
        <end position="668"/>
    </location>
</feature>